<comment type="similarity">
    <text evidence="8">In the C-terminal section; belongs to the transglycosylase Slt family.</text>
</comment>
<dbReference type="InterPro" id="IPR023703">
    <property type="entry name" value="MltF"/>
</dbReference>
<dbReference type="PROSITE" id="PS00922">
    <property type="entry name" value="TRANSGLYCOSYLASE"/>
    <property type="match status" value="1"/>
</dbReference>
<evidence type="ECO:0000256" key="2">
    <source>
        <dbReference type="ARBA" id="ARBA00010333"/>
    </source>
</evidence>
<gene>
    <name evidence="8" type="primary">mltF</name>
    <name evidence="11" type="ORF">DES49_2629</name>
</gene>
<feature type="region of interest" description="Disordered" evidence="9">
    <location>
        <begin position="451"/>
        <end position="495"/>
    </location>
</feature>
<dbReference type="GO" id="GO:0016998">
    <property type="term" value="P:cell wall macromolecule catabolic process"/>
    <property type="evidence" value="ECO:0007669"/>
    <property type="project" value="UniProtKB-UniRule"/>
</dbReference>
<organism evidence="11 12">
    <name type="scientific">Halospina denitrificans</name>
    <dbReference type="NCBI Taxonomy" id="332522"/>
    <lineage>
        <taxon>Bacteria</taxon>
        <taxon>Pseudomonadati</taxon>
        <taxon>Pseudomonadota</taxon>
        <taxon>Gammaproteobacteria</taxon>
        <taxon>Halospina</taxon>
    </lineage>
</organism>
<dbReference type="HAMAP" id="MF_02016">
    <property type="entry name" value="MltF"/>
    <property type="match status" value="1"/>
</dbReference>
<evidence type="ECO:0000256" key="7">
    <source>
        <dbReference type="ARBA" id="ARBA00023316"/>
    </source>
</evidence>
<comment type="similarity">
    <text evidence="1">Belongs to the transglycosylase Slt family.</text>
</comment>
<sequence precursor="true">MLPKSALPLMMMLVLTACTQPDTIDRIQQEKVLHVVTHPASTVYYEENGDAAGFEYSLAKRFADYLGVELRVEVVDNLPELFRRLDENHTHFAAAGLGLTAELKRQYRHGPVYARTRPIIVYNADAPRPRRIGDLVGRSILVRKGGPNEQLLEDIKAEFPELEWRARADTEPTELLRRVNQGELDIAIIGSNELSMNKVFFPKIREAFALDAPQPVAWLFPDSDDNSLMREARDFFYRIRNNGGLAQLEERYYGHLDRLDYVGAQTFTKHLENRLPTYRDTFIAAANAYNTDWRLLAAIGYQESHWRPGAVSPTGVRGLMMLTRNTAAYLGVEDRVDPKSSIWGGAKYITQLQRRVPDSITEPDRSWFALASYNVGLGHVLDARRLTEEAGKDPDKWMHVKEFLPRLAQRKYYKHTRHGYARGYEPVIYTQNIRRYYDVLKWMFPKQPQSTEVASTQDSPLADDLEPIGVNEAETAQSEAKSSEPSGFHQAPPIL</sequence>
<feature type="domain" description="Solute-binding protein family 3/N-terminal" evidence="10">
    <location>
        <begin position="32"/>
        <end position="256"/>
    </location>
</feature>
<comment type="similarity">
    <text evidence="8">In the N-terminal section; belongs to the bacterial solute-binding protein 3 family.</text>
</comment>
<proteinExistence type="inferred from homology"/>
<dbReference type="Pfam" id="PF01464">
    <property type="entry name" value="SLT"/>
    <property type="match status" value="1"/>
</dbReference>
<protein>
    <recommendedName>
        <fullName evidence="8">Membrane-bound lytic murein transglycosylase F</fullName>
        <ecNumber evidence="8">4.2.2.n1</ecNumber>
    </recommendedName>
    <alternativeName>
        <fullName evidence="8">Murein lyase F</fullName>
    </alternativeName>
</protein>
<feature type="chain" id="PRO_5021052733" description="Membrane-bound lytic murein transglycosylase F" evidence="8">
    <location>
        <begin position="20"/>
        <end position="495"/>
    </location>
</feature>
<comment type="subcellular location">
    <subcellularLocation>
        <location evidence="8">Cell outer membrane</location>
        <topology evidence="8">Peripheral membrane protein</topology>
    </subcellularLocation>
    <text evidence="8">Attached to the inner leaflet of the outer membrane.</text>
</comment>
<dbReference type="CDD" id="cd01009">
    <property type="entry name" value="PBP2_YfhD_N"/>
    <property type="match status" value="1"/>
</dbReference>
<dbReference type="PROSITE" id="PS51257">
    <property type="entry name" value="PROKAR_LIPOPROTEIN"/>
    <property type="match status" value="1"/>
</dbReference>
<accession>A0A4R7JLJ5</accession>
<feature type="region of interest" description="LT domain" evidence="8">
    <location>
        <begin position="257"/>
        <end position="495"/>
    </location>
</feature>
<comment type="catalytic activity">
    <reaction evidence="8">
        <text>Exolytic cleavage of the (1-&gt;4)-beta-glycosidic linkage between N-acetylmuramic acid (MurNAc) and N-acetylglucosamine (GlcNAc) residues in peptidoglycan, from either the reducing or the non-reducing ends of the peptidoglycan chains, with concomitant formation of a 1,6-anhydrobond in the MurNAc residue.</text>
        <dbReference type="EC" id="4.2.2.n1"/>
    </reaction>
</comment>
<dbReference type="Proteomes" id="UP000295830">
    <property type="component" value="Unassembled WGS sequence"/>
</dbReference>
<comment type="caution">
    <text evidence="8">Lacks conserved residue(s) required for the propagation of feature annotation.</text>
</comment>
<evidence type="ECO:0000313" key="11">
    <source>
        <dbReference type="EMBL" id="TDT38645.1"/>
    </source>
</evidence>
<name>A0A4R7JLJ5_9GAMM</name>
<dbReference type="SUPFAM" id="SSF53850">
    <property type="entry name" value="Periplasmic binding protein-like II"/>
    <property type="match status" value="1"/>
</dbReference>
<evidence type="ECO:0000256" key="9">
    <source>
        <dbReference type="SAM" id="MobiDB-lite"/>
    </source>
</evidence>
<keyword evidence="12" id="KW-1185">Reference proteome</keyword>
<evidence type="ECO:0000259" key="10">
    <source>
        <dbReference type="SMART" id="SM00062"/>
    </source>
</evidence>
<keyword evidence="3 8" id="KW-0732">Signal</keyword>
<evidence type="ECO:0000256" key="6">
    <source>
        <dbReference type="ARBA" id="ARBA00023239"/>
    </source>
</evidence>
<evidence type="ECO:0000256" key="5">
    <source>
        <dbReference type="ARBA" id="ARBA00023237"/>
    </source>
</evidence>
<dbReference type="Gene3D" id="3.40.190.10">
    <property type="entry name" value="Periplasmic binding protein-like II"/>
    <property type="match status" value="2"/>
</dbReference>
<feature type="signal peptide" evidence="8">
    <location>
        <begin position="1"/>
        <end position="19"/>
    </location>
</feature>
<comment type="caution">
    <text evidence="11">The sequence shown here is derived from an EMBL/GenBank/DDBJ whole genome shotgun (WGS) entry which is preliminary data.</text>
</comment>
<keyword evidence="7 8" id="KW-0961">Cell wall biogenesis/degradation</keyword>
<dbReference type="InterPro" id="IPR008258">
    <property type="entry name" value="Transglycosylase_SLT_dom_1"/>
</dbReference>
<keyword evidence="4 8" id="KW-0472">Membrane</keyword>
<feature type="active site" evidence="8">
    <location>
        <position position="303"/>
    </location>
</feature>
<dbReference type="Gene3D" id="1.10.530.10">
    <property type="match status" value="1"/>
</dbReference>
<comment type="similarity">
    <text evidence="2">Belongs to the bacterial solute-binding protein 3 family.</text>
</comment>
<dbReference type="InterPro" id="IPR001638">
    <property type="entry name" value="Solute-binding_3/MltF_N"/>
</dbReference>
<evidence type="ECO:0000256" key="3">
    <source>
        <dbReference type="ARBA" id="ARBA00022729"/>
    </source>
</evidence>
<dbReference type="GO" id="GO:0009279">
    <property type="term" value="C:cell outer membrane"/>
    <property type="evidence" value="ECO:0007669"/>
    <property type="project" value="UniProtKB-SubCell"/>
</dbReference>
<keyword evidence="5 8" id="KW-0998">Cell outer membrane</keyword>
<evidence type="ECO:0000256" key="4">
    <source>
        <dbReference type="ARBA" id="ARBA00023136"/>
    </source>
</evidence>
<evidence type="ECO:0000256" key="8">
    <source>
        <dbReference type="HAMAP-Rule" id="MF_02016"/>
    </source>
</evidence>
<dbReference type="PANTHER" id="PTHR35936:SF32">
    <property type="entry name" value="MEMBRANE-BOUND LYTIC MUREIN TRANSGLYCOSYLASE F"/>
    <property type="match status" value="1"/>
</dbReference>
<dbReference type="EMBL" id="SOAX01000006">
    <property type="protein sequence ID" value="TDT38645.1"/>
    <property type="molecule type" value="Genomic_DNA"/>
</dbReference>
<feature type="compositionally biased region" description="Polar residues" evidence="9">
    <location>
        <begin position="474"/>
        <end position="485"/>
    </location>
</feature>
<dbReference type="GO" id="GO:0071555">
    <property type="term" value="P:cell wall organization"/>
    <property type="evidence" value="ECO:0007669"/>
    <property type="project" value="UniProtKB-KW"/>
</dbReference>
<dbReference type="CDD" id="cd13403">
    <property type="entry name" value="MLTF-like"/>
    <property type="match status" value="1"/>
</dbReference>
<evidence type="ECO:0000256" key="1">
    <source>
        <dbReference type="ARBA" id="ARBA00007734"/>
    </source>
</evidence>
<dbReference type="InterPro" id="IPR000189">
    <property type="entry name" value="Transglyc_AS"/>
</dbReference>
<dbReference type="InterPro" id="IPR023346">
    <property type="entry name" value="Lysozyme-like_dom_sf"/>
</dbReference>
<dbReference type="Pfam" id="PF00497">
    <property type="entry name" value="SBP_bac_3"/>
    <property type="match status" value="1"/>
</dbReference>
<comment type="domain">
    <text evidence="8">The N-terminal domain does not have lytic activity and probably modulates enzymatic activity. The C-terminal domain is the catalytic active domain.</text>
</comment>
<reference evidence="11 12" key="1">
    <citation type="submission" date="2019-03" db="EMBL/GenBank/DDBJ databases">
        <title>Genomic Encyclopedia of Type Strains, Phase IV (KMG-IV): sequencing the most valuable type-strain genomes for metagenomic binning, comparative biology and taxonomic classification.</title>
        <authorList>
            <person name="Goeker M."/>
        </authorList>
    </citation>
    <scope>NUCLEOTIDE SEQUENCE [LARGE SCALE GENOMIC DNA]</scope>
    <source>
        <strain evidence="11 12">DSM 15505</strain>
    </source>
</reference>
<dbReference type="SUPFAM" id="SSF53955">
    <property type="entry name" value="Lysozyme-like"/>
    <property type="match status" value="1"/>
</dbReference>
<dbReference type="SMART" id="SM00062">
    <property type="entry name" value="PBPb"/>
    <property type="match status" value="1"/>
</dbReference>
<dbReference type="RefSeq" id="WP_133736855.1">
    <property type="nucleotide sequence ID" value="NZ_SOAX01000006.1"/>
</dbReference>
<comment type="function">
    <text evidence="8">Murein-degrading enzyme that degrades murein glycan strands and insoluble, high-molecular weight murein sacculi, with the concomitant formation of a 1,6-anhydromuramoyl product. Lytic transglycosylases (LTs) play an integral role in the metabolism of the peptidoglycan (PG) sacculus. Their lytic action creates space within the PG sacculus to allow for its expansion as well as for the insertion of various structures such as secretion systems and flagella.</text>
</comment>
<evidence type="ECO:0000313" key="12">
    <source>
        <dbReference type="Proteomes" id="UP000295830"/>
    </source>
</evidence>
<keyword evidence="6 8" id="KW-0456">Lyase</keyword>
<dbReference type="OrthoDB" id="9815002at2"/>
<dbReference type="PANTHER" id="PTHR35936">
    <property type="entry name" value="MEMBRANE-BOUND LYTIC MUREIN TRANSGLYCOSYLASE F"/>
    <property type="match status" value="1"/>
</dbReference>
<dbReference type="AlphaFoldDB" id="A0A4R7JLJ5"/>
<dbReference type="EC" id="4.2.2.n1" evidence="8"/>
<dbReference type="GO" id="GO:0009253">
    <property type="term" value="P:peptidoglycan catabolic process"/>
    <property type="evidence" value="ECO:0007669"/>
    <property type="project" value="TreeGrafter"/>
</dbReference>
<dbReference type="GO" id="GO:0008933">
    <property type="term" value="F:peptidoglycan lytic transglycosylase activity"/>
    <property type="evidence" value="ECO:0007669"/>
    <property type="project" value="UniProtKB-UniRule"/>
</dbReference>
<dbReference type="NCBIfam" id="NF008112">
    <property type="entry name" value="PRK10859.1"/>
    <property type="match status" value="1"/>
</dbReference>